<feature type="compositionally biased region" description="Basic residues" evidence="1">
    <location>
        <begin position="115"/>
        <end position="126"/>
    </location>
</feature>
<feature type="region of interest" description="Disordered" evidence="1">
    <location>
        <begin position="1"/>
        <end position="54"/>
    </location>
</feature>
<evidence type="ECO:0000256" key="1">
    <source>
        <dbReference type="SAM" id="MobiDB-lite"/>
    </source>
</evidence>
<sequence>MPSPVKGTRKVKTAQNLLNHAEKLRLKAAEKERKNAEKKAERERINAKKAATLKKKAEAAQKKQNKLNAAATIGVSNMFTIANKNAKKAATNARKATANARKAAAAEKRVLAQTKKNRKARQHKNYRNSFWNAAD</sequence>
<proteinExistence type="predicted"/>
<evidence type="ECO:0000313" key="2">
    <source>
        <dbReference type="EMBL" id="QHT92266.1"/>
    </source>
</evidence>
<feature type="region of interest" description="Disordered" evidence="1">
    <location>
        <begin position="113"/>
        <end position="135"/>
    </location>
</feature>
<reference evidence="2" key="1">
    <citation type="journal article" date="2020" name="Nature">
        <title>Giant virus diversity and host interactions through global metagenomics.</title>
        <authorList>
            <person name="Schulz F."/>
            <person name="Roux S."/>
            <person name="Paez-Espino D."/>
            <person name="Jungbluth S."/>
            <person name="Walsh D.A."/>
            <person name="Denef V.J."/>
            <person name="McMahon K.D."/>
            <person name="Konstantinidis K.T."/>
            <person name="Eloe-Fadrosh E.A."/>
            <person name="Kyrpides N.C."/>
            <person name="Woyke T."/>
        </authorList>
    </citation>
    <scope>NUCLEOTIDE SEQUENCE</scope>
    <source>
        <strain evidence="2">GVMAG-M-3300023184-88</strain>
    </source>
</reference>
<name>A0A6C0IIL7_9ZZZZ</name>
<accession>A0A6C0IIL7</accession>
<dbReference type="AlphaFoldDB" id="A0A6C0IIL7"/>
<protein>
    <submittedName>
        <fullName evidence="2">Uncharacterized protein</fullName>
    </submittedName>
</protein>
<dbReference type="EMBL" id="MN740182">
    <property type="protein sequence ID" value="QHT92266.1"/>
    <property type="molecule type" value="Genomic_DNA"/>
</dbReference>
<feature type="compositionally biased region" description="Basic and acidic residues" evidence="1">
    <location>
        <begin position="20"/>
        <end position="46"/>
    </location>
</feature>
<organism evidence="2">
    <name type="scientific">viral metagenome</name>
    <dbReference type="NCBI Taxonomy" id="1070528"/>
    <lineage>
        <taxon>unclassified sequences</taxon>
        <taxon>metagenomes</taxon>
        <taxon>organismal metagenomes</taxon>
    </lineage>
</organism>